<gene>
    <name evidence="2" type="ORF">DFR56_104165</name>
</gene>
<dbReference type="PANTHER" id="PTHR11614">
    <property type="entry name" value="PHOSPHOLIPASE-RELATED"/>
    <property type="match status" value="1"/>
</dbReference>
<reference evidence="2 3" key="1">
    <citation type="submission" date="2018-05" db="EMBL/GenBank/DDBJ databases">
        <title>Genomic Encyclopedia of Type Strains, Phase IV (KMG-IV): sequencing the most valuable type-strain genomes for metagenomic binning, comparative biology and taxonomic classification.</title>
        <authorList>
            <person name="Goeker M."/>
        </authorList>
    </citation>
    <scope>NUCLEOTIDE SEQUENCE [LARGE SCALE GENOMIC DNA]</scope>
    <source>
        <strain evidence="2 3">DSM 28556</strain>
    </source>
</reference>
<dbReference type="GO" id="GO:0016787">
    <property type="term" value="F:hydrolase activity"/>
    <property type="evidence" value="ECO:0007669"/>
    <property type="project" value="UniProtKB-KW"/>
</dbReference>
<evidence type="ECO:0000259" key="1">
    <source>
        <dbReference type="Pfam" id="PF12146"/>
    </source>
</evidence>
<comment type="caution">
    <text evidence="2">The sequence shown here is derived from an EMBL/GenBank/DDBJ whole genome shotgun (WGS) entry which is preliminary data.</text>
</comment>
<dbReference type="SUPFAM" id="SSF53474">
    <property type="entry name" value="alpha/beta-Hydrolases"/>
    <property type="match status" value="1"/>
</dbReference>
<evidence type="ECO:0000313" key="3">
    <source>
        <dbReference type="Proteomes" id="UP000247978"/>
    </source>
</evidence>
<dbReference type="Pfam" id="PF12146">
    <property type="entry name" value="Hydrolase_4"/>
    <property type="match status" value="1"/>
</dbReference>
<protein>
    <submittedName>
        <fullName evidence="2">Alpha-beta hydrolase superfamily lysophospholipase</fullName>
    </submittedName>
</protein>
<dbReference type="InterPro" id="IPR029058">
    <property type="entry name" value="AB_hydrolase_fold"/>
</dbReference>
<keyword evidence="3" id="KW-1185">Reference proteome</keyword>
<organism evidence="2 3">
    <name type="scientific">Pseudogracilibacillus auburnensis</name>
    <dbReference type="NCBI Taxonomy" id="1494959"/>
    <lineage>
        <taxon>Bacteria</taxon>
        <taxon>Bacillati</taxon>
        <taxon>Bacillota</taxon>
        <taxon>Bacilli</taxon>
        <taxon>Bacillales</taxon>
        <taxon>Bacillaceae</taxon>
        <taxon>Pseudogracilibacillus</taxon>
    </lineage>
</organism>
<dbReference type="AlphaFoldDB" id="A0A2V3W4A3"/>
<dbReference type="Proteomes" id="UP000247978">
    <property type="component" value="Unassembled WGS sequence"/>
</dbReference>
<dbReference type="InterPro" id="IPR022742">
    <property type="entry name" value="Hydrolase_4"/>
</dbReference>
<dbReference type="OrthoDB" id="9806902at2"/>
<accession>A0A2V3W4A3</accession>
<sequence>MKRTQFYFYSEDDVKINAYCWEPEEKMELRGVIQIAHGMAEHILRYEDFCAFMVDNGFIVYGNDHRGHGNSITAPDDKGFFAESNGFERVVSDMNQLSAMIKKDYRHLPLIILGHSMGSFLTRRYVQVYPNDVNGIILSGTGGDKGMLGKIGLRLAKWDRRRKGPRTPSPLMDKLTFGNYNKKFAPARTKFDFLSRDHAVVDEYIADDKCGFVCTTGLFIDLISGMETIHRDSEVKKTPSDLPIFLIAGDMDPVGDDGKGVQEVYDQYIQHGIDNISFKLYENARHEVLNEVNKEEVYQDILRWIKAIEKGDK</sequence>
<keyword evidence="2" id="KW-0378">Hydrolase</keyword>
<feature type="domain" description="Serine aminopeptidase S33" evidence="1">
    <location>
        <begin position="29"/>
        <end position="292"/>
    </location>
</feature>
<dbReference type="RefSeq" id="WP_110394837.1">
    <property type="nucleotide sequence ID" value="NZ_JBHUHB010000001.1"/>
</dbReference>
<dbReference type="EMBL" id="QJJQ01000004">
    <property type="protein sequence ID" value="PXW88014.1"/>
    <property type="molecule type" value="Genomic_DNA"/>
</dbReference>
<dbReference type="Gene3D" id="3.40.50.1820">
    <property type="entry name" value="alpha/beta hydrolase"/>
    <property type="match status" value="1"/>
</dbReference>
<proteinExistence type="predicted"/>
<dbReference type="InterPro" id="IPR051044">
    <property type="entry name" value="MAG_DAG_Lipase"/>
</dbReference>
<evidence type="ECO:0000313" key="2">
    <source>
        <dbReference type="EMBL" id="PXW88014.1"/>
    </source>
</evidence>
<name>A0A2V3W4A3_9BACI</name>